<dbReference type="Proteomes" id="UP001370490">
    <property type="component" value="Unassembled WGS sequence"/>
</dbReference>
<protein>
    <submittedName>
        <fullName evidence="1">Uncharacterized protein</fullName>
    </submittedName>
</protein>
<comment type="caution">
    <text evidence="1">The sequence shown here is derived from an EMBL/GenBank/DDBJ whole genome shotgun (WGS) entry which is preliminary data.</text>
</comment>
<evidence type="ECO:0000313" key="1">
    <source>
        <dbReference type="EMBL" id="KAK6945574.1"/>
    </source>
</evidence>
<dbReference type="PANTHER" id="PTHR46635">
    <property type="entry name" value="GLYCOSYL TRANSFERASE FAMILY 1 PROTEIN"/>
    <property type="match status" value="1"/>
</dbReference>
<evidence type="ECO:0000313" key="2">
    <source>
        <dbReference type="Proteomes" id="UP001370490"/>
    </source>
</evidence>
<dbReference type="AlphaFoldDB" id="A0AAN8W9E4"/>
<accession>A0AAN8W9E4</accession>
<reference evidence="1 2" key="1">
    <citation type="submission" date="2023-12" db="EMBL/GenBank/DDBJ databases">
        <title>A high-quality genome assembly for Dillenia turbinata (Dilleniales).</title>
        <authorList>
            <person name="Chanderbali A."/>
        </authorList>
    </citation>
    <scope>NUCLEOTIDE SEQUENCE [LARGE SCALE GENOMIC DNA]</scope>
    <source>
        <strain evidence="1">LSX21</strain>
        <tissue evidence="1">Leaf</tissue>
    </source>
</reference>
<keyword evidence="2" id="KW-1185">Reference proteome</keyword>
<sequence>MRIVQITDCICNNGLVDDRVNGYLFPKHNMKALTQILRQVISNRRVSSLAHNFASIGKGTARNMMVSNVVERYAFLLENVLRFPSEVAFPRAVTEIPLNLKEEWQWHVFEAVPDSTQPNKTLRGFQFLDKAGEQWIRTKSGGSGAVEAAEVAFICSIWEEGKLVGIANAKKRREDEEQLKDRTDQARGTWEDVFRNAKRADRSRNDLHERDDGELERTGQPLCIYEPFYGEGTWPFLHNKALHRGIGLLSSSCTNLHYGLEFILLSIKTLVLLSTKGRRAGTDDIDAPSRLPLLSDPYYRDVLGECGAFFAIANRIDRLHKNAWIGFQSWRATARKLPTLSTDPLPQTGVNRAEKALLEALESRTFGGALYFWARMDADPRNPWQQDFWSFYDSINAGNCKFAFSEALQKLYGLKHEWDSLPPMPVDGDTWSVMHSWALPTRSFVEFVMFSRMFVDALDTQIYDEYHQSGQCYLILSNDKRCFHRVLELLINVWAYHCARRMVYVDPDTGTMQEQHR</sequence>
<dbReference type="EMBL" id="JBAMMX010000002">
    <property type="protein sequence ID" value="KAK6945574.1"/>
    <property type="molecule type" value="Genomic_DNA"/>
</dbReference>
<dbReference type="PANTHER" id="PTHR46635:SF1">
    <property type="entry name" value="GLYCOSYL TRANSFERASE FAMILY 1 PROTEIN"/>
    <property type="match status" value="1"/>
</dbReference>
<organism evidence="1 2">
    <name type="scientific">Dillenia turbinata</name>
    <dbReference type="NCBI Taxonomy" id="194707"/>
    <lineage>
        <taxon>Eukaryota</taxon>
        <taxon>Viridiplantae</taxon>
        <taxon>Streptophyta</taxon>
        <taxon>Embryophyta</taxon>
        <taxon>Tracheophyta</taxon>
        <taxon>Spermatophyta</taxon>
        <taxon>Magnoliopsida</taxon>
        <taxon>eudicotyledons</taxon>
        <taxon>Gunneridae</taxon>
        <taxon>Pentapetalae</taxon>
        <taxon>Dilleniales</taxon>
        <taxon>Dilleniaceae</taxon>
        <taxon>Dillenia</taxon>
    </lineage>
</organism>
<proteinExistence type="predicted"/>
<name>A0AAN8W9E4_9MAGN</name>
<gene>
    <name evidence="1" type="ORF">RJ641_013118</name>
</gene>